<name>A0A1H3I752_9EURY</name>
<dbReference type="Proteomes" id="UP000199170">
    <property type="component" value="Unassembled WGS sequence"/>
</dbReference>
<reference evidence="4" key="1">
    <citation type="submission" date="2016-10" db="EMBL/GenBank/DDBJ databases">
        <authorList>
            <person name="Varghese N."/>
            <person name="Submissions S."/>
        </authorList>
    </citation>
    <scope>NUCLEOTIDE SEQUENCE [LARGE SCALE GENOMIC DNA]</scope>
    <source>
        <strain evidence="4">CGMCC 1.10118</strain>
    </source>
</reference>
<dbReference type="InterPro" id="IPR055771">
    <property type="entry name" value="DUF7347"/>
</dbReference>
<evidence type="ECO:0000313" key="3">
    <source>
        <dbReference type="EMBL" id="SDY23039.1"/>
    </source>
</evidence>
<dbReference type="InterPro" id="IPR055775">
    <property type="entry name" value="DUF7351"/>
</dbReference>
<accession>A0A1H3I752</accession>
<dbReference type="AlphaFoldDB" id="A0A1H3I752"/>
<dbReference type="RefSeq" id="WP_089767886.1">
    <property type="nucleotide sequence ID" value="NZ_FNPB01000009.1"/>
</dbReference>
<protein>
    <submittedName>
        <fullName evidence="3">Uncharacterized protein</fullName>
    </submittedName>
</protein>
<dbReference type="Gene3D" id="1.10.10.10">
    <property type="entry name" value="Winged helix-like DNA-binding domain superfamily/Winged helix DNA-binding domain"/>
    <property type="match status" value="1"/>
</dbReference>
<evidence type="ECO:0000259" key="1">
    <source>
        <dbReference type="Pfam" id="PF24038"/>
    </source>
</evidence>
<organism evidence="3 4">
    <name type="scientific">Halobellus clavatus</name>
    <dbReference type="NCBI Taxonomy" id="660517"/>
    <lineage>
        <taxon>Archaea</taxon>
        <taxon>Methanobacteriati</taxon>
        <taxon>Methanobacteriota</taxon>
        <taxon>Stenosarchaea group</taxon>
        <taxon>Halobacteria</taxon>
        <taxon>Halobacteriales</taxon>
        <taxon>Haloferacaceae</taxon>
        <taxon>Halobellus</taxon>
    </lineage>
</organism>
<dbReference type="Pfam" id="PF24042">
    <property type="entry name" value="DUF7351"/>
    <property type="match status" value="1"/>
</dbReference>
<dbReference type="OrthoDB" id="8482at2157"/>
<sequence>MTGPGDESPEKIDPQEAFQLFSHEMRLEILFAIWKSPNYALAFSEIQDAVGERDSGKFTYHLEQLTGQFVTEIEGQYVLQLAGHRVIDAIQSGIFHMSPTVSPVKAPGSCTHCGTTPTFEYDELLATVSCSECETKLIEYPFEPGGFQDRSVAEAVSAFDRRTKFLWRLASSGACFVCAGRVEVAYTESAPQIDHDDRYGEFFAADHPALFHLSCHNCSFYSYIPVGIRLLDDPTVVGYLAMAGIDVTTDHLWELPFITDAELVTVQSREPWDILIEVPTETESLTVRLDDDASVHSLTV</sequence>
<feature type="domain" description="DUF7347" evidence="1">
    <location>
        <begin position="14"/>
        <end position="90"/>
    </location>
</feature>
<feature type="domain" description="DUF7351" evidence="2">
    <location>
        <begin position="108"/>
        <end position="295"/>
    </location>
</feature>
<evidence type="ECO:0000259" key="2">
    <source>
        <dbReference type="Pfam" id="PF24042"/>
    </source>
</evidence>
<proteinExistence type="predicted"/>
<keyword evidence="4" id="KW-1185">Reference proteome</keyword>
<evidence type="ECO:0000313" key="4">
    <source>
        <dbReference type="Proteomes" id="UP000199170"/>
    </source>
</evidence>
<dbReference type="STRING" id="660517.SAMN04487946_10912"/>
<gene>
    <name evidence="3" type="ORF">SAMN04487946_10912</name>
</gene>
<dbReference type="InterPro" id="IPR036388">
    <property type="entry name" value="WH-like_DNA-bd_sf"/>
</dbReference>
<dbReference type="Pfam" id="PF24038">
    <property type="entry name" value="DUF7347"/>
    <property type="match status" value="1"/>
</dbReference>
<dbReference type="EMBL" id="FNPB01000009">
    <property type="protein sequence ID" value="SDY23039.1"/>
    <property type="molecule type" value="Genomic_DNA"/>
</dbReference>